<gene>
    <name evidence="1" type="ORF">MC7420_3765</name>
</gene>
<dbReference type="HOGENOM" id="CLU_2952433_0_0_3"/>
<keyword evidence="2" id="KW-1185">Reference proteome</keyword>
<dbReference type="AlphaFoldDB" id="B4VX25"/>
<protein>
    <submittedName>
        <fullName evidence="1">Uncharacterized protein</fullName>
    </submittedName>
</protein>
<sequence>MFHVGGGAIAVWETPQSTLGAGLFATPVTSGLLKQNQTWRSSPRNLGNCLAAASSTFKP</sequence>
<evidence type="ECO:0000313" key="2">
    <source>
        <dbReference type="Proteomes" id="UP000003835"/>
    </source>
</evidence>
<organism evidence="1 2">
    <name type="scientific">Coleofasciculus chthonoplastes PCC 7420</name>
    <dbReference type="NCBI Taxonomy" id="118168"/>
    <lineage>
        <taxon>Bacteria</taxon>
        <taxon>Bacillati</taxon>
        <taxon>Cyanobacteriota</taxon>
        <taxon>Cyanophyceae</taxon>
        <taxon>Coleofasciculales</taxon>
        <taxon>Coleofasciculaceae</taxon>
        <taxon>Coleofasciculus</taxon>
    </lineage>
</organism>
<dbReference type="RefSeq" id="WP_006103292.1">
    <property type="nucleotide sequence ID" value="NZ_DS989857.1"/>
</dbReference>
<accession>B4VX25</accession>
<dbReference type="Proteomes" id="UP000003835">
    <property type="component" value="Unassembled WGS sequence"/>
</dbReference>
<dbReference type="STRING" id="118168.MC7420_3765"/>
<evidence type="ECO:0000313" key="1">
    <source>
        <dbReference type="EMBL" id="EDX73591.1"/>
    </source>
</evidence>
<proteinExistence type="predicted"/>
<name>B4VX25_9CYAN</name>
<reference evidence="1 2" key="1">
    <citation type="submission" date="2008-07" db="EMBL/GenBank/DDBJ databases">
        <authorList>
            <person name="Tandeau de Marsac N."/>
            <person name="Ferriera S."/>
            <person name="Johnson J."/>
            <person name="Kravitz S."/>
            <person name="Beeson K."/>
            <person name="Sutton G."/>
            <person name="Rogers Y.-H."/>
            <person name="Friedman R."/>
            <person name="Frazier M."/>
            <person name="Venter J.C."/>
        </authorList>
    </citation>
    <scope>NUCLEOTIDE SEQUENCE [LARGE SCALE GENOMIC DNA]</scope>
    <source>
        <strain evidence="1 2">PCC 7420</strain>
    </source>
</reference>
<dbReference type="EMBL" id="DS989857">
    <property type="protein sequence ID" value="EDX73591.1"/>
    <property type="molecule type" value="Genomic_DNA"/>
</dbReference>